<protein>
    <submittedName>
        <fullName evidence="2">Uncharacterized protein DUF397</fullName>
    </submittedName>
</protein>
<evidence type="ECO:0000313" key="3">
    <source>
        <dbReference type="Proteomes" id="UP000256661"/>
    </source>
</evidence>
<accession>A0A3D9SM28</accession>
<dbReference type="AlphaFoldDB" id="A0A3D9SM28"/>
<dbReference type="OrthoDB" id="3483392at2"/>
<dbReference type="InterPro" id="IPR007278">
    <property type="entry name" value="DUF397"/>
</dbReference>
<dbReference type="Proteomes" id="UP000256661">
    <property type="component" value="Unassembled WGS sequence"/>
</dbReference>
<keyword evidence="3" id="KW-1185">Reference proteome</keyword>
<name>A0A3D9SM28_9ACTN</name>
<dbReference type="Pfam" id="PF04149">
    <property type="entry name" value="DUF397"/>
    <property type="match status" value="1"/>
</dbReference>
<dbReference type="EMBL" id="QTTT01000001">
    <property type="protein sequence ID" value="REE95460.1"/>
    <property type="molecule type" value="Genomic_DNA"/>
</dbReference>
<comment type="caution">
    <text evidence="2">The sequence shown here is derived from an EMBL/GenBank/DDBJ whole genome shotgun (WGS) entry which is preliminary data.</text>
</comment>
<organism evidence="2 3">
    <name type="scientific">Thermomonospora umbrina</name>
    <dbReference type="NCBI Taxonomy" id="111806"/>
    <lineage>
        <taxon>Bacteria</taxon>
        <taxon>Bacillati</taxon>
        <taxon>Actinomycetota</taxon>
        <taxon>Actinomycetes</taxon>
        <taxon>Streptosporangiales</taxon>
        <taxon>Thermomonosporaceae</taxon>
        <taxon>Thermomonospora</taxon>
    </lineage>
</organism>
<evidence type="ECO:0000259" key="1">
    <source>
        <dbReference type="Pfam" id="PF04149"/>
    </source>
</evidence>
<evidence type="ECO:0000313" key="2">
    <source>
        <dbReference type="EMBL" id="REE95460.1"/>
    </source>
</evidence>
<feature type="domain" description="DUF397" evidence="1">
    <location>
        <begin position="6"/>
        <end position="51"/>
    </location>
</feature>
<sequence>MFKDVPWRRSSYSQGLDQNCVELANVKGVIGVRDSKDPGGPHLVFSAEDIRLLTVDLRGDGANPAP</sequence>
<proteinExistence type="predicted"/>
<gene>
    <name evidence="2" type="ORF">DFJ69_0850</name>
</gene>
<reference evidence="2 3" key="1">
    <citation type="submission" date="2018-08" db="EMBL/GenBank/DDBJ databases">
        <title>Sequencing the genomes of 1000 actinobacteria strains.</title>
        <authorList>
            <person name="Klenk H.-P."/>
        </authorList>
    </citation>
    <scope>NUCLEOTIDE SEQUENCE [LARGE SCALE GENOMIC DNA]</scope>
    <source>
        <strain evidence="2 3">DSM 43927</strain>
    </source>
</reference>